<reference evidence="5" key="1">
    <citation type="submission" date="2020-12" db="EMBL/GenBank/DDBJ databases">
        <title>Hymenobacter sp.</title>
        <authorList>
            <person name="Kim M.K."/>
        </authorList>
    </citation>
    <scope>NUCLEOTIDE SEQUENCE [LARGE SCALE GENOMIC DNA]</scope>
    <source>
        <strain evidence="5">BT553</strain>
    </source>
</reference>
<dbReference type="SUPFAM" id="SSF56529">
    <property type="entry name" value="FAH"/>
    <property type="match status" value="1"/>
</dbReference>
<proteinExistence type="inferred from homology"/>
<keyword evidence="4" id="KW-0378">Hydrolase</keyword>
<comment type="similarity">
    <text evidence="1">Belongs to the FAH family.</text>
</comment>
<dbReference type="InterPro" id="IPR036663">
    <property type="entry name" value="Fumarylacetoacetase_C_sf"/>
</dbReference>
<gene>
    <name evidence="4" type="ORF">JAO74_07460</name>
</gene>
<name>A0ABS0XNL4_9SPHN</name>
<sequence length="281" mass="29772">MAFISFRRPDGTASYGRIDGDRVIDCGAVADTPADLKAAIAAGVLDTLDAGPSLGLAEVLLLPVIPHPSKILCVGHNYESHRQETGRAKVDHPSIFTRFADTLIADGQPIIRPRASTNLDFEGELAIVIGRGGRAIAEADALDHIAGYACFNDASIRDWQWHTTQFAPGKNFPGTGAFGPQLVTPDEAGDLSDVRVTTRLNGEIVQDQPIRDMIFPLAKIIAYISAFTPLSPGDVIATGTPGGVGAKRTPPLWMKAGDRVEVAIGPIGTLSNTIIDEDQLG</sequence>
<dbReference type="Gene3D" id="3.90.850.10">
    <property type="entry name" value="Fumarylacetoacetase-like, C-terminal domain"/>
    <property type="match status" value="1"/>
</dbReference>
<organism evidence="4 5">
    <name type="scientific">Sphingomonas mollis</name>
    <dbReference type="NCBI Taxonomy" id="2795726"/>
    <lineage>
        <taxon>Bacteria</taxon>
        <taxon>Pseudomonadati</taxon>
        <taxon>Pseudomonadota</taxon>
        <taxon>Alphaproteobacteria</taxon>
        <taxon>Sphingomonadales</taxon>
        <taxon>Sphingomonadaceae</taxon>
        <taxon>Sphingomonas</taxon>
    </lineage>
</organism>
<evidence type="ECO:0000313" key="5">
    <source>
        <dbReference type="Proteomes" id="UP000640426"/>
    </source>
</evidence>
<protein>
    <submittedName>
        <fullName evidence="4">Fumarylacetoacetate hydrolase family protein</fullName>
    </submittedName>
</protein>
<evidence type="ECO:0000256" key="2">
    <source>
        <dbReference type="ARBA" id="ARBA00022723"/>
    </source>
</evidence>
<evidence type="ECO:0000313" key="4">
    <source>
        <dbReference type="EMBL" id="MBJ6121626.1"/>
    </source>
</evidence>
<dbReference type="RefSeq" id="WP_199036600.1">
    <property type="nucleotide sequence ID" value="NZ_JAELXS010000003.1"/>
</dbReference>
<accession>A0ABS0XNL4</accession>
<dbReference type="InterPro" id="IPR051121">
    <property type="entry name" value="FAH"/>
</dbReference>
<dbReference type="PANTHER" id="PTHR42796">
    <property type="entry name" value="FUMARYLACETOACETATE HYDROLASE DOMAIN-CONTAINING PROTEIN 2A-RELATED"/>
    <property type="match status" value="1"/>
</dbReference>
<keyword evidence="5" id="KW-1185">Reference proteome</keyword>
<comment type="caution">
    <text evidence="4">The sequence shown here is derived from an EMBL/GenBank/DDBJ whole genome shotgun (WGS) entry which is preliminary data.</text>
</comment>
<evidence type="ECO:0000256" key="1">
    <source>
        <dbReference type="ARBA" id="ARBA00010211"/>
    </source>
</evidence>
<feature type="domain" description="Fumarylacetoacetase-like C-terminal" evidence="3">
    <location>
        <begin position="70"/>
        <end position="274"/>
    </location>
</feature>
<dbReference type="EMBL" id="JAELXS010000003">
    <property type="protein sequence ID" value="MBJ6121626.1"/>
    <property type="molecule type" value="Genomic_DNA"/>
</dbReference>
<dbReference type="PANTHER" id="PTHR42796:SF4">
    <property type="entry name" value="FUMARYLACETOACETATE HYDROLASE DOMAIN-CONTAINING PROTEIN 2A"/>
    <property type="match status" value="1"/>
</dbReference>
<dbReference type="Pfam" id="PF01557">
    <property type="entry name" value="FAA_hydrolase"/>
    <property type="match status" value="1"/>
</dbReference>
<dbReference type="InterPro" id="IPR011234">
    <property type="entry name" value="Fumarylacetoacetase-like_C"/>
</dbReference>
<keyword evidence="2" id="KW-0479">Metal-binding</keyword>
<dbReference type="GO" id="GO:0016787">
    <property type="term" value="F:hydrolase activity"/>
    <property type="evidence" value="ECO:0007669"/>
    <property type="project" value="UniProtKB-KW"/>
</dbReference>
<evidence type="ECO:0000259" key="3">
    <source>
        <dbReference type="Pfam" id="PF01557"/>
    </source>
</evidence>
<dbReference type="Proteomes" id="UP000640426">
    <property type="component" value="Unassembled WGS sequence"/>
</dbReference>